<gene>
    <name evidence="2" type="ORF">Q8A67_006410</name>
</gene>
<evidence type="ECO:0000313" key="3">
    <source>
        <dbReference type="Proteomes" id="UP001187343"/>
    </source>
</evidence>
<name>A0AA88Q4G5_9TELE</name>
<protein>
    <submittedName>
        <fullName evidence="2">Uncharacterized protein</fullName>
    </submittedName>
</protein>
<evidence type="ECO:0000313" key="2">
    <source>
        <dbReference type="EMBL" id="KAK2904611.1"/>
    </source>
</evidence>
<comment type="caution">
    <text evidence="2">The sequence shown here is derived from an EMBL/GenBank/DDBJ whole genome shotgun (WGS) entry which is preliminary data.</text>
</comment>
<organism evidence="2 3">
    <name type="scientific">Cirrhinus molitorella</name>
    <name type="common">mud carp</name>
    <dbReference type="NCBI Taxonomy" id="172907"/>
    <lineage>
        <taxon>Eukaryota</taxon>
        <taxon>Metazoa</taxon>
        <taxon>Chordata</taxon>
        <taxon>Craniata</taxon>
        <taxon>Vertebrata</taxon>
        <taxon>Euteleostomi</taxon>
        <taxon>Actinopterygii</taxon>
        <taxon>Neopterygii</taxon>
        <taxon>Teleostei</taxon>
        <taxon>Ostariophysi</taxon>
        <taxon>Cypriniformes</taxon>
        <taxon>Cyprinidae</taxon>
        <taxon>Labeoninae</taxon>
        <taxon>Labeonini</taxon>
        <taxon>Cirrhinus</taxon>
    </lineage>
</organism>
<evidence type="ECO:0000256" key="1">
    <source>
        <dbReference type="SAM" id="MobiDB-lite"/>
    </source>
</evidence>
<dbReference type="EMBL" id="JAUYZG010000006">
    <property type="protein sequence ID" value="KAK2904611.1"/>
    <property type="molecule type" value="Genomic_DNA"/>
</dbReference>
<feature type="region of interest" description="Disordered" evidence="1">
    <location>
        <begin position="83"/>
        <end position="156"/>
    </location>
</feature>
<sequence>MQTPAVIYSALVFSTAPQGNAVKRLAPLRNYTAVISPTELSINVFHAAVAFPQSVSPNVSTLNDNKHPQNISITVHKRHTLTEPVPEGHERRIGGPRCSDRAPGPVKGTWAPVSRSAHATRSAAPLKASAGPQRAAEHRLPGSRSTLQIVVSDEDV</sequence>
<reference evidence="2" key="1">
    <citation type="submission" date="2023-08" db="EMBL/GenBank/DDBJ databases">
        <title>Chromosome-level Genome Assembly of mud carp (Cirrhinus molitorella).</title>
        <authorList>
            <person name="Liu H."/>
        </authorList>
    </citation>
    <scope>NUCLEOTIDE SEQUENCE</scope>
    <source>
        <strain evidence="2">Prfri</strain>
        <tissue evidence="2">Muscle</tissue>
    </source>
</reference>
<keyword evidence="3" id="KW-1185">Reference proteome</keyword>
<dbReference type="Proteomes" id="UP001187343">
    <property type="component" value="Unassembled WGS sequence"/>
</dbReference>
<accession>A0AA88Q4G5</accession>
<dbReference type="AlphaFoldDB" id="A0AA88Q4G5"/>
<proteinExistence type="predicted"/>